<dbReference type="Proteomes" id="UP000229893">
    <property type="component" value="Unassembled WGS sequence"/>
</dbReference>
<reference evidence="1 2" key="1">
    <citation type="submission" date="2017-09" db="EMBL/GenBank/DDBJ databases">
        <title>Depth-based differentiation of microbial function through sediment-hosted aquifers and enrichment of novel symbionts in the deep terrestrial subsurface.</title>
        <authorList>
            <person name="Probst A.J."/>
            <person name="Ladd B."/>
            <person name="Jarett J.K."/>
            <person name="Geller-Mcgrath D.E."/>
            <person name="Sieber C.M."/>
            <person name="Emerson J.B."/>
            <person name="Anantharaman K."/>
            <person name="Thomas B.C."/>
            <person name="Malmstrom R."/>
            <person name="Stieglmeier M."/>
            <person name="Klingl A."/>
            <person name="Woyke T."/>
            <person name="Ryan C.M."/>
            <person name="Banfield J.F."/>
        </authorList>
    </citation>
    <scope>NUCLEOTIDE SEQUENCE [LARGE SCALE GENOMIC DNA]</scope>
    <source>
        <strain evidence="1">CG11_big_fil_rev_8_21_14_0_20_35_14</strain>
    </source>
</reference>
<name>A0A2H0N7D4_9BACT</name>
<protein>
    <submittedName>
        <fullName evidence="1">Uncharacterized protein</fullName>
    </submittedName>
</protein>
<evidence type="ECO:0000313" key="2">
    <source>
        <dbReference type="Proteomes" id="UP000229893"/>
    </source>
</evidence>
<dbReference type="Gene3D" id="3.40.50.2000">
    <property type="entry name" value="Glycogen Phosphorylase B"/>
    <property type="match status" value="1"/>
</dbReference>
<dbReference type="EMBL" id="PCWO01000035">
    <property type="protein sequence ID" value="PIR04801.1"/>
    <property type="molecule type" value="Genomic_DNA"/>
</dbReference>
<dbReference type="SUPFAM" id="SSF53756">
    <property type="entry name" value="UDP-Glycosyltransferase/glycogen phosphorylase"/>
    <property type="match status" value="1"/>
</dbReference>
<evidence type="ECO:0000313" key="1">
    <source>
        <dbReference type="EMBL" id="PIR04801.1"/>
    </source>
</evidence>
<proteinExistence type="predicted"/>
<organism evidence="1 2">
    <name type="scientific">Candidatus Liptonbacteria bacterium CG11_big_fil_rev_8_21_14_0_20_35_14</name>
    <dbReference type="NCBI Taxonomy" id="1974634"/>
    <lineage>
        <taxon>Bacteria</taxon>
        <taxon>Candidatus Liptoniibacteriota</taxon>
    </lineage>
</organism>
<sequence>DEIDKFNLQKKVKFIEAVPHNQINKFYENSNVFVNLTDKGSMDKTIFEAMIFRCLALTSNVDMNPALPFDLADFMRVDINEVSLYSALKRLYNLDKEYINKMIKKEVEYVRENHILGVLVKKLARIF</sequence>
<gene>
    <name evidence="1" type="ORF">COV57_02460</name>
</gene>
<dbReference type="AlphaFoldDB" id="A0A2H0N7D4"/>
<feature type="non-terminal residue" evidence="1">
    <location>
        <position position="1"/>
    </location>
</feature>
<comment type="caution">
    <text evidence="1">The sequence shown here is derived from an EMBL/GenBank/DDBJ whole genome shotgun (WGS) entry which is preliminary data.</text>
</comment>
<accession>A0A2H0N7D4</accession>